<evidence type="ECO:0000256" key="3">
    <source>
        <dbReference type="RuleBase" id="RU362118"/>
    </source>
</evidence>
<dbReference type="Gene3D" id="3.90.1150.10">
    <property type="entry name" value="Aspartate Aminotransferase, domain 1"/>
    <property type="match status" value="1"/>
</dbReference>
<comment type="similarity">
    <text evidence="3">Belongs to the trans-sulfuration enzymes family.</text>
</comment>
<feature type="coiled-coil region" evidence="4">
    <location>
        <begin position="547"/>
        <end position="574"/>
    </location>
</feature>
<dbReference type="PANTHER" id="PTHR42699">
    <property type="match status" value="1"/>
</dbReference>
<organism evidence="5 6">
    <name type="scientific">Podospora australis</name>
    <dbReference type="NCBI Taxonomy" id="1536484"/>
    <lineage>
        <taxon>Eukaryota</taxon>
        <taxon>Fungi</taxon>
        <taxon>Dikarya</taxon>
        <taxon>Ascomycota</taxon>
        <taxon>Pezizomycotina</taxon>
        <taxon>Sordariomycetes</taxon>
        <taxon>Sordariomycetidae</taxon>
        <taxon>Sordariales</taxon>
        <taxon>Podosporaceae</taxon>
        <taxon>Podospora</taxon>
    </lineage>
</organism>
<comment type="cofactor">
    <cofactor evidence="1 3">
        <name>pyridoxal 5'-phosphate</name>
        <dbReference type="ChEBI" id="CHEBI:597326"/>
    </cofactor>
</comment>
<dbReference type="EMBL" id="MU864353">
    <property type="protein sequence ID" value="KAK4192784.1"/>
    <property type="molecule type" value="Genomic_DNA"/>
</dbReference>
<reference evidence="5" key="2">
    <citation type="submission" date="2023-05" db="EMBL/GenBank/DDBJ databases">
        <authorList>
            <consortium name="Lawrence Berkeley National Laboratory"/>
            <person name="Steindorff A."/>
            <person name="Hensen N."/>
            <person name="Bonometti L."/>
            <person name="Westerberg I."/>
            <person name="Brannstrom I.O."/>
            <person name="Guillou S."/>
            <person name="Cros-Aarteil S."/>
            <person name="Calhoun S."/>
            <person name="Haridas S."/>
            <person name="Kuo A."/>
            <person name="Mondo S."/>
            <person name="Pangilinan J."/>
            <person name="Riley R."/>
            <person name="Labutti K."/>
            <person name="Andreopoulos B."/>
            <person name="Lipzen A."/>
            <person name="Chen C."/>
            <person name="Yanf M."/>
            <person name="Daum C."/>
            <person name="Ng V."/>
            <person name="Clum A."/>
            <person name="Ohm R."/>
            <person name="Martin F."/>
            <person name="Silar P."/>
            <person name="Natvig D."/>
            <person name="Lalanne C."/>
            <person name="Gautier V."/>
            <person name="Ament-Velasquez S.L."/>
            <person name="Kruys A."/>
            <person name="Hutchinson M.I."/>
            <person name="Powell A.J."/>
            <person name="Barry K."/>
            <person name="Miller A.N."/>
            <person name="Grigoriev I.V."/>
            <person name="Debuchy R."/>
            <person name="Gladieux P."/>
            <person name="Thoren M.H."/>
            <person name="Johannesson H."/>
        </authorList>
    </citation>
    <scope>NUCLEOTIDE SEQUENCE</scope>
    <source>
        <strain evidence="5">PSN309</strain>
    </source>
</reference>
<gene>
    <name evidence="5" type="ORF">QBC35DRAFT_447156</name>
</gene>
<keyword evidence="6" id="KW-1185">Reference proteome</keyword>
<dbReference type="Gene3D" id="3.40.640.10">
    <property type="entry name" value="Type I PLP-dependent aspartate aminotransferase-like (Major domain)"/>
    <property type="match status" value="1"/>
</dbReference>
<evidence type="ECO:0000313" key="6">
    <source>
        <dbReference type="Proteomes" id="UP001302126"/>
    </source>
</evidence>
<evidence type="ECO:0000256" key="1">
    <source>
        <dbReference type="ARBA" id="ARBA00001933"/>
    </source>
</evidence>
<comment type="caution">
    <text evidence="5">The sequence shown here is derived from an EMBL/GenBank/DDBJ whole genome shotgun (WGS) entry which is preliminary data.</text>
</comment>
<name>A0AAN6X2F9_9PEZI</name>
<evidence type="ECO:0000313" key="5">
    <source>
        <dbReference type="EMBL" id="KAK4192784.1"/>
    </source>
</evidence>
<keyword evidence="2 3" id="KW-0663">Pyridoxal phosphate</keyword>
<evidence type="ECO:0000256" key="4">
    <source>
        <dbReference type="SAM" id="Coils"/>
    </source>
</evidence>
<keyword evidence="4" id="KW-0175">Coiled coil</keyword>
<dbReference type="InterPro" id="IPR000277">
    <property type="entry name" value="Cys/Met-Metab_PyrdxlP-dep_enz"/>
</dbReference>
<dbReference type="InterPro" id="IPR015424">
    <property type="entry name" value="PyrdxlP-dep_Trfase"/>
</dbReference>
<dbReference type="AlphaFoldDB" id="A0AAN6X2F9"/>
<protein>
    <submittedName>
        <fullName evidence="5">Cystathionine gamma-synthase</fullName>
    </submittedName>
</protein>
<dbReference type="GO" id="GO:0019346">
    <property type="term" value="P:transsulfuration"/>
    <property type="evidence" value="ECO:0007669"/>
    <property type="project" value="InterPro"/>
</dbReference>
<sequence>MPVKVITTELGHSVPPEAPHNITFHIPGWETAKALRRGDPTLLSKLSSIYPRFGPWCEVRQLAQAIHAKLSLPANYGLVLFVSPDTFLAAQSFSSSTRWRKPEHLVSPSELLFRVVEVPISPSEKIRLYISCFPATKAPAVVGIWQNYGIGICSRLAEACLAHLDSLQVLDFQATGADDVSLSNLPEPTYLPLGEAHAGLNERIVELAQRAALVPEKASLLRAERDVFLYPTGMAAVYRLHKALWEARGKEGKVVVLGSVFHNTYHLFEESEGGMQHFGRCDGTSNVMEELGAWLEAEKKGGRKPAYAFAEFPSNPILVSLDLKRLRELADKYDFPVVIDDTIGSFANIDVLPFADVIVTSITKSLSGYANVMGGSLLLPPSSPYHHSIISTLNTQFHNEYFHPAAAKLLSNSADYLPRSQILNRNAFSLAKYLQTEHVSSASSPVKAVLYPPFTDTKSKYDVTMRPSTPEFPEPGYGCLLAIDFESLPLAKAFYNNLSVYHGPHLGAHQTLAFPFNDAIWGVEPEAAEYLKTFGASPEQVRISVGLESEEELLDTFKFALEKAIEEKKRLEAADTTA</sequence>
<accession>A0AAN6X2F9</accession>
<dbReference type="PANTHER" id="PTHR42699:SF1">
    <property type="entry name" value="CYSTATHIONINE GAMMA-SYNTHASE-RELATED"/>
    <property type="match status" value="1"/>
</dbReference>
<dbReference type="Proteomes" id="UP001302126">
    <property type="component" value="Unassembled WGS sequence"/>
</dbReference>
<dbReference type="GO" id="GO:0030170">
    <property type="term" value="F:pyridoxal phosphate binding"/>
    <property type="evidence" value="ECO:0007669"/>
    <property type="project" value="InterPro"/>
</dbReference>
<dbReference type="InterPro" id="IPR015421">
    <property type="entry name" value="PyrdxlP-dep_Trfase_major"/>
</dbReference>
<dbReference type="SUPFAM" id="SSF53383">
    <property type="entry name" value="PLP-dependent transferases"/>
    <property type="match status" value="1"/>
</dbReference>
<dbReference type="Pfam" id="PF01053">
    <property type="entry name" value="Cys_Met_Meta_PP"/>
    <property type="match status" value="1"/>
</dbReference>
<dbReference type="InterPro" id="IPR015422">
    <property type="entry name" value="PyrdxlP-dep_Trfase_small"/>
</dbReference>
<evidence type="ECO:0000256" key="2">
    <source>
        <dbReference type="ARBA" id="ARBA00022898"/>
    </source>
</evidence>
<dbReference type="InterPro" id="IPR051750">
    <property type="entry name" value="Trans-sulfuration_enzymes"/>
</dbReference>
<dbReference type="GO" id="GO:0003962">
    <property type="term" value="F:cystathionine gamma-synthase activity"/>
    <property type="evidence" value="ECO:0007669"/>
    <property type="project" value="TreeGrafter"/>
</dbReference>
<reference evidence="5" key="1">
    <citation type="journal article" date="2023" name="Mol. Phylogenet. Evol.">
        <title>Genome-scale phylogeny and comparative genomics of the fungal order Sordariales.</title>
        <authorList>
            <person name="Hensen N."/>
            <person name="Bonometti L."/>
            <person name="Westerberg I."/>
            <person name="Brannstrom I.O."/>
            <person name="Guillou S."/>
            <person name="Cros-Aarteil S."/>
            <person name="Calhoun S."/>
            <person name="Haridas S."/>
            <person name="Kuo A."/>
            <person name="Mondo S."/>
            <person name="Pangilinan J."/>
            <person name="Riley R."/>
            <person name="LaButti K."/>
            <person name="Andreopoulos B."/>
            <person name="Lipzen A."/>
            <person name="Chen C."/>
            <person name="Yan M."/>
            <person name="Daum C."/>
            <person name="Ng V."/>
            <person name="Clum A."/>
            <person name="Steindorff A."/>
            <person name="Ohm R.A."/>
            <person name="Martin F."/>
            <person name="Silar P."/>
            <person name="Natvig D.O."/>
            <person name="Lalanne C."/>
            <person name="Gautier V."/>
            <person name="Ament-Velasquez S.L."/>
            <person name="Kruys A."/>
            <person name="Hutchinson M.I."/>
            <person name="Powell A.J."/>
            <person name="Barry K."/>
            <person name="Miller A.N."/>
            <person name="Grigoriev I.V."/>
            <person name="Debuchy R."/>
            <person name="Gladieux P."/>
            <person name="Hiltunen Thoren M."/>
            <person name="Johannesson H."/>
        </authorList>
    </citation>
    <scope>NUCLEOTIDE SEQUENCE</scope>
    <source>
        <strain evidence="5">PSN309</strain>
    </source>
</reference>
<proteinExistence type="inferred from homology"/>